<dbReference type="GO" id="GO:0003700">
    <property type="term" value="F:DNA-binding transcription factor activity"/>
    <property type="evidence" value="ECO:0007669"/>
    <property type="project" value="TreeGrafter"/>
</dbReference>
<dbReference type="InterPro" id="IPR009057">
    <property type="entry name" value="Homeodomain-like_sf"/>
</dbReference>
<evidence type="ECO:0000256" key="3">
    <source>
        <dbReference type="ARBA" id="ARBA00023163"/>
    </source>
</evidence>
<gene>
    <name evidence="7" type="ORF">DFJ69_3211</name>
</gene>
<evidence type="ECO:0000313" key="7">
    <source>
        <dbReference type="EMBL" id="REE97736.1"/>
    </source>
</evidence>
<reference evidence="7 8" key="1">
    <citation type="submission" date="2018-08" db="EMBL/GenBank/DDBJ databases">
        <title>Sequencing the genomes of 1000 actinobacteria strains.</title>
        <authorList>
            <person name="Klenk H.-P."/>
        </authorList>
    </citation>
    <scope>NUCLEOTIDE SEQUENCE [LARGE SCALE GENOMIC DNA]</scope>
    <source>
        <strain evidence="7 8">DSM 43927</strain>
    </source>
</reference>
<dbReference type="EMBL" id="QTTT01000001">
    <property type="protein sequence ID" value="REE97736.1"/>
    <property type="molecule type" value="Genomic_DNA"/>
</dbReference>
<organism evidence="7 8">
    <name type="scientific">Thermomonospora umbrina</name>
    <dbReference type="NCBI Taxonomy" id="111806"/>
    <lineage>
        <taxon>Bacteria</taxon>
        <taxon>Bacillati</taxon>
        <taxon>Actinomycetota</taxon>
        <taxon>Actinomycetes</taxon>
        <taxon>Streptosporangiales</taxon>
        <taxon>Thermomonosporaceae</taxon>
        <taxon>Thermomonospora</taxon>
    </lineage>
</organism>
<keyword evidence="3" id="KW-0804">Transcription</keyword>
<dbReference type="SUPFAM" id="SSF46689">
    <property type="entry name" value="Homeodomain-like"/>
    <property type="match status" value="1"/>
</dbReference>
<name>A0A3D9SP38_9ACTN</name>
<dbReference type="PANTHER" id="PTHR30055:SF234">
    <property type="entry name" value="HTH-TYPE TRANSCRIPTIONAL REGULATOR BETI"/>
    <property type="match status" value="1"/>
</dbReference>
<comment type="caution">
    <text evidence="7">The sequence shown here is derived from an EMBL/GenBank/DDBJ whole genome shotgun (WGS) entry which is preliminary data.</text>
</comment>
<feature type="region of interest" description="Disordered" evidence="5">
    <location>
        <begin position="1"/>
        <end position="31"/>
    </location>
</feature>
<feature type="DNA-binding region" description="H-T-H motif" evidence="4">
    <location>
        <begin position="61"/>
        <end position="80"/>
    </location>
</feature>
<evidence type="ECO:0000256" key="4">
    <source>
        <dbReference type="PROSITE-ProRule" id="PRU00335"/>
    </source>
</evidence>
<accession>A0A3D9SP38</accession>
<evidence type="ECO:0000256" key="5">
    <source>
        <dbReference type="SAM" id="MobiDB-lite"/>
    </source>
</evidence>
<protein>
    <submittedName>
        <fullName evidence="7">TetR family transcriptional regulator</fullName>
    </submittedName>
</protein>
<dbReference type="Gene3D" id="1.10.357.10">
    <property type="entry name" value="Tetracycline Repressor, domain 2"/>
    <property type="match status" value="1"/>
</dbReference>
<dbReference type="Pfam" id="PF00440">
    <property type="entry name" value="TetR_N"/>
    <property type="match status" value="1"/>
</dbReference>
<sequence>MTEADNDIAGSYRDRMSKPSPRRLPRGRHALPRDEVARLQRSRLCLAMAEVMVEKGYVRTSVEDVLKRAVVSRQSFYQLFDSKLDCFMSAFDRAGELLLRRVLQSSGLSGPGRDADPPDRFASATDAYVDALIEEWPFARLFLVEVYAAGPEAVGRRTRLQADLAAALADLMGATGQAGRFTCQMIVAAMSTMVTGPAADNDPDRLRTVGPLLVEHVRRLWALGAFTEPDGEGSTPRT</sequence>
<dbReference type="GO" id="GO:0000976">
    <property type="term" value="F:transcription cis-regulatory region binding"/>
    <property type="evidence" value="ECO:0007669"/>
    <property type="project" value="TreeGrafter"/>
</dbReference>
<dbReference type="InterPro" id="IPR001647">
    <property type="entry name" value="HTH_TetR"/>
</dbReference>
<dbReference type="Proteomes" id="UP000256661">
    <property type="component" value="Unassembled WGS sequence"/>
</dbReference>
<proteinExistence type="predicted"/>
<dbReference type="InterPro" id="IPR050109">
    <property type="entry name" value="HTH-type_TetR-like_transc_reg"/>
</dbReference>
<dbReference type="PROSITE" id="PS50977">
    <property type="entry name" value="HTH_TETR_2"/>
    <property type="match status" value="1"/>
</dbReference>
<feature type="compositionally biased region" description="Basic residues" evidence="5">
    <location>
        <begin position="20"/>
        <end position="30"/>
    </location>
</feature>
<evidence type="ECO:0000256" key="2">
    <source>
        <dbReference type="ARBA" id="ARBA00023125"/>
    </source>
</evidence>
<dbReference type="Gene3D" id="1.10.10.60">
    <property type="entry name" value="Homeodomain-like"/>
    <property type="match status" value="1"/>
</dbReference>
<keyword evidence="1" id="KW-0805">Transcription regulation</keyword>
<evidence type="ECO:0000256" key="1">
    <source>
        <dbReference type="ARBA" id="ARBA00023015"/>
    </source>
</evidence>
<dbReference type="PANTHER" id="PTHR30055">
    <property type="entry name" value="HTH-TYPE TRANSCRIPTIONAL REGULATOR RUTR"/>
    <property type="match status" value="1"/>
</dbReference>
<dbReference type="AlphaFoldDB" id="A0A3D9SP38"/>
<evidence type="ECO:0000259" key="6">
    <source>
        <dbReference type="PROSITE" id="PS50977"/>
    </source>
</evidence>
<feature type="domain" description="HTH tetR-type" evidence="6">
    <location>
        <begin position="38"/>
        <end position="98"/>
    </location>
</feature>
<keyword evidence="2 4" id="KW-0238">DNA-binding</keyword>
<keyword evidence="8" id="KW-1185">Reference proteome</keyword>
<evidence type="ECO:0000313" key="8">
    <source>
        <dbReference type="Proteomes" id="UP000256661"/>
    </source>
</evidence>